<dbReference type="Proteomes" id="UP001151529">
    <property type="component" value="Chromosome 5"/>
</dbReference>
<protein>
    <submittedName>
        <fullName evidence="5">Uncharacterized protein</fullName>
    </submittedName>
</protein>
<sequence>MNFACGGSGVLKEAWNNHNMAIQIKNLKQQIEEKVFTKYDLESSVAIVSHAGNDYTHLYLHQSGTVKDVHDLAGRVVDQLVNNVEEIHEPGVKKIAILGSPPRGCWPQLYLSINEPPRPTTESHPVATTHIWGFPHDPIHVQQRPNNWEILI</sequence>
<evidence type="ECO:0000256" key="4">
    <source>
        <dbReference type="ARBA" id="ARBA00023098"/>
    </source>
</evidence>
<evidence type="ECO:0000256" key="3">
    <source>
        <dbReference type="ARBA" id="ARBA00022963"/>
    </source>
</evidence>
<dbReference type="PANTHER" id="PTHR46020">
    <property type="entry name" value="OSJNBB0059K02.9 PROTEIN"/>
    <property type="match status" value="1"/>
</dbReference>
<evidence type="ECO:0000256" key="1">
    <source>
        <dbReference type="ARBA" id="ARBA00008668"/>
    </source>
</evidence>
<dbReference type="EMBL" id="JAPFFL010000003">
    <property type="protein sequence ID" value="KAJ6737401.1"/>
    <property type="molecule type" value="Genomic_DNA"/>
</dbReference>
<reference evidence="5" key="2">
    <citation type="journal article" date="2023" name="Int. J. Mol. Sci.">
        <title>De Novo Assembly and Annotation of 11 Diverse Shrub Willow (Salix) Genomes Reveals Novel Gene Organization in Sex-Linked Regions.</title>
        <authorList>
            <person name="Hyden B."/>
            <person name="Feng K."/>
            <person name="Yates T.B."/>
            <person name="Jawdy S."/>
            <person name="Cereghino C."/>
            <person name="Smart L.B."/>
            <person name="Muchero W."/>
        </authorList>
    </citation>
    <scope>NUCLEOTIDE SEQUENCE [LARGE SCALE GENOMIC DNA]</scope>
    <source>
        <tissue evidence="5">Shoot tip</tissue>
    </source>
</reference>
<dbReference type="OrthoDB" id="1600564at2759"/>
<dbReference type="AlphaFoldDB" id="A0A9Q0UVV8"/>
<comment type="similarity">
    <text evidence="1">Belongs to the 'GDSL' lipolytic enzyme family.</text>
</comment>
<keyword evidence="3" id="KW-0442">Lipid degradation</keyword>
<keyword evidence="4" id="KW-0443">Lipid metabolism</keyword>
<proteinExistence type="inferred from homology"/>
<dbReference type="InterPro" id="IPR036514">
    <property type="entry name" value="SGNH_hydro_sf"/>
</dbReference>
<dbReference type="PANTHER" id="PTHR46020:SF4">
    <property type="entry name" value="OS04G0650200 PROTEIN"/>
    <property type="match status" value="1"/>
</dbReference>
<evidence type="ECO:0000313" key="5">
    <source>
        <dbReference type="EMBL" id="KAJ6737401.1"/>
    </source>
</evidence>
<keyword evidence="2" id="KW-0378">Hydrolase</keyword>
<gene>
    <name evidence="5" type="ORF">OIU85_019457</name>
</gene>
<evidence type="ECO:0000313" key="6">
    <source>
        <dbReference type="Proteomes" id="UP001151529"/>
    </source>
</evidence>
<evidence type="ECO:0000256" key="2">
    <source>
        <dbReference type="ARBA" id="ARBA00022801"/>
    </source>
</evidence>
<name>A0A9Q0UVV8_SALVM</name>
<dbReference type="InterPro" id="IPR001087">
    <property type="entry name" value="GDSL"/>
</dbReference>
<dbReference type="Pfam" id="PF00657">
    <property type="entry name" value="Lipase_GDSL"/>
    <property type="match status" value="1"/>
</dbReference>
<dbReference type="GO" id="GO:0016042">
    <property type="term" value="P:lipid catabolic process"/>
    <property type="evidence" value="ECO:0007669"/>
    <property type="project" value="UniProtKB-KW"/>
</dbReference>
<keyword evidence="6" id="KW-1185">Reference proteome</keyword>
<dbReference type="GO" id="GO:0016788">
    <property type="term" value="F:hydrolase activity, acting on ester bonds"/>
    <property type="evidence" value="ECO:0007669"/>
    <property type="project" value="InterPro"/>
</dbReference>
<accession>A0A9Q0UVV8</accession>
<comment type="caution">
    <text evidence="5">The sequence shown here is derived from an EMBL/GenBank/DDBJ whole genome shotgun (WGS) entry which is preliminary data.</text>
</comment>
<organism evidence="5 6">
    <name type="scientific">Salix viminalis</name>
    <name type="common">Common osier</name>
    <name type="synonym">Basket willow</name>
    <dbReference type="NCBI Taxonomy" id="40686"/>
    <lineage>
        <taxon>Eukaryota</taxon>
        <taxon>Viridiplantae</taxon>
        <taxon>Streptophyta</taxon>
        <taxon>Embryophyta</taxon>
        <taxon>Tracheophyta</taxon>
        <taxon>Spermatophyta</taxon>
        <taxon>Magnoliopsida</taxon>
        <taxon>eudicotyledons</taxon>
        <taxon>Gunneridae</taxon>
        <taxon>Pentapetalae</taxon>
        <taxon>rosids</taxon>
        <taxon>fabids</taxon>
        <taxon>Malpighiales</taxon>
        <taxon>Salicaceae</taxon>
        <taxon>Saliceae</taxon>
        <taxon>Salix</taxon>
    </lineage>
</organism>
<dbReference type="Gene3D" id="3.40.50.1110">
    <property type="entry name" value="SGNH hydrolase"/>
    <property type="match status" value="1"/>
</dbReference>
<reference evidence="5" key="1">
    <citation type="submission" date="2022-11" db="EMBL/GenBank/DDBJ databases">
        <authorList>
            <person name="Hyden B.L."/>
            <person name="Feng K."/>
            <person name="Yates T."/>
            <person name="Jawdy S."/>
            <person name="Smart L.B."/>
            <person name="Muchero W."/>
        </authorList>
    </citation>
    <scope>NUCLEOTIDE SEQUENCE</scope>
    <source>
        <tissue evidence="5">Shoot tip</tissue>
    </source>
</reference>